<organism evidence="1 2">
    <name type="scientific">Funneliformis geosporum</name>
    <dbReference type="NCBI Taxonomy" id="1117311"/>
    <lineage>
        <taxon>Eukaryota</taxon>
        <taxon>Fungi</taxon>
        <taxon>Fungi incertae sedis</taxon>
        <taxon>Mucoromycota</taxon>
        <taxon>Glomeromycotina</taxon>
        <taxon>Glomeromycetes</taxon>
        <taxon>Glomerales</taxon>
        <taxon>Glomeraceae</taxon>
        <taxon>Funneliformis</taxon>
    </lineage>
</organism>
<dbReference type="OrthoDB" id="2351702at2759"/>
<proteinExistence type="predicted"/>
<evidence type="ECO:0000313" key="2">
    <source>
        <dbReference type="Proteomes" id="UP001153678"/>
    </source>
</evidence>
<name>A0A9W4SM82_9GLOM</name>
<gene>
    <name evidence="1" type="ORF">FWILDA_LOCUS6496</name>
</gene>
<evidence type="ECO:0000313" key="1">
    <source>
        <dbReference type="EMBL" id="CAI2174251.1"/>
    </source>
</evidence>
<dbReference type="AlphaFoldDB" id="A0A9W4SM82"/>
<keyword evidence="2" id="KW-1185">Reference proteome</keyword>
<dbReference type="EMBL" id="CAMKVN010001182">
    <property type="protein sequence ID" value="CAI2174251.1"/>
    <property type="molecule type" value="Genomic_DNA"/>
</dbReference>
<protein>
    <submittedName>
        <fullName evidence="1">10451_t:CDS:1</fullName>
    </submittedName>
</protein>
<comment type="caution">
    <text evidence="1">The sequence shown here is derived from an EMBL/GenBank/DDBJ whole genome shotgun (WGS) entry which is preliminary data.</text>
</comment>
<dbReference type="Proteomes" id="UP001153678">
    <property type="component" value="Unassembled WGS sequence"/>
</dbReference>
<accession>A0A9W4SM82</accession>
<sequence length="198" mass="22247">MYQNPTENYERHENFGIQISSDTTTTRDNNHPVPYSFANDSSYTPQFIGHNSNGQQILEQNPPTIIPPQNNPPIHSLHMNNISSSQIKTIEILGYEIILIPTSSPLASLINLDVQNQLQQFNTYSPYSVNPPQLNQEQDYTFATNGFDTTLQYLSQPPQSNASSPQIQTVEIPGYKIIIIPTSSPLANSTNLNMQHQF</sequence>
<reference evidence="1" key="1">
    <citation type="submission" date="2022-08" db="EMBL/GenBank/DDBJ databases">
        <authorList>
            <person name="Kallberg Y."/>
            <person name="Tangrot J."/>
            <person name="Rosling A."/>
        </authorList>
    </citation>
    <scope>NUCLEOTIDE SEQUENCE</scope>
    <source>
        <strain evidence="1">Wild A</strain>
    </source>
</reference>